<dbReference type="Pfam" id="PF07776">
    <property type="entry name" value="zf-AD"/>
    <property type="match status" value="1"/>
</dbReference>
<dbReference type="PROSITE" id="PS51915">
    <property type="entry name" value="ZAD"/>
    <property type="match status" value="1"/>
</dbReference>
<keyword evidence="1" id="KW-0479">Metal-binding</keyword>
<organism evidence="3 4">
    <name type="scientific">Plutella xylostella</name>
    <name type="common">Diamondback moth</name>
    <name type="synonym">Plutella maculipennis</name>
    <dbReference type="NCBI Taxonomy" id="51655"/>
    <lineage>
        <taxon>Eukaryota</taxon>
        <taxon>Metazoa</taxon>
        <taxon>Ecdysozoa</taxon>
        <taxon>Arthropoda</taxon>
        <taxon>Hexapoda</taxon>
        <taxon>Insecta</taxon>
        <taxon>Pterygota</taxon>
        <taxon>Neoptera</taxon>
        <taxon>Endopterygota</taxon>
        <taxon>Lepidoptera</taxon>
        <taxon>Glossata</taxon>
        <taxon>Ditrysia</taxon>
        <taxon>Yponomeutoidea</taxon>
        <taxon>Plutellidae</taxon>
        <taxon>Plutella</taxon>
    </lineage>
</organism>
<dbReference type="EMBL" id="CAJHNJ030000009">
    <property type="protein sequence ID" value="CAG9106447.1"/>
    <property type="molecule type" value="Genomic_DNA"/>
</dbReference>
<comment type="caution">
    <text evidence="3">The sequence shown here is derived from an EMBL/GenBank/DDBJ whole genome shotgun (WGS) entry which is preliminary data.</text>
</comment>
<dbReference type="SUPFAM" id="SSF57716">
    <property type="entry name" value="Glucocorticoid receptor-like (DNA-binding domain)"/>
    <property type="match status" value="1"/>
</dbReference>
<feature type="binding site" evidence="1">
    <location>
        <position position="13"/>
    </location>
    <ligand>
        <name>Zn(2+)</name>
        <dbReference type="ChEBI" id="CHEBI:29105"/>
    </ligand>
</feature>
<dbReference type="Gene3D" id="3.40.1800.20">
    <property type="match status" value="1"/>
</dbReference>
<gene>
    <name evidence="3" type="ORF">PLXY2_LOCUS3665</name>
</gene>
<accession>A0A8S4DY58</accession>
<keyword evidence="1" id="KW-0863">Zinc-finger</keyword>
<sequence length="105" mass="11934">MESFLISGICRCCASEGPSKNLTNKYKWMGDEEVYSEMLKDCFDVTLHSTDDPATNGGICEVCITQLRNAYNFKKQVIVTEEFFKRRLLDGEHTFTGEGNLRHGL</sequence>
<evidence type="ECO:0000256" key="1">
    <source>
        <dbReference type="PROSITE-ProRule" id="PRU01263"/>
    </source>
</evidence>
<dbReference type="GO" id="GO:0008270">
    <property type="term" value="F:zinc ion binding"/>
    <property type="evidence" value="ECO:0007669"/>
    <property type="project" value="UniProtKB-UniRule"/>
</dbReference>
<dbReference type="GO" id="GO:0005634">
    <property type="term" value="C:nucleus"/>
    <property type="evidence" value="ECO:0007669"/>
    <property type="project" value="InterPro"/>
</dbReference>
<dbReference type="AlphaFoldDB" id="A0A8S4DY58"/>
<dbReference type="SMART" id="SM00868">
    <property type="entry name" value="zf-AD"/>
    <property type="match status" value="1"/>
</dbReference>
<dbReference type="InterPro" id="IPR012934">
    <property type="entry name" value="Znf_AD"/>
</dbReference>
<feature type="domain" description="ZAD" evidence="2">
    <location>
        <begin position="8"/>
        <end position="87"/>
    </location>
</feature>
<keyword evidence="4" id="KW-1185">Reference proteome</keyword>
<dbReference type="Proteomes" id="UP000653454">
    <property type="component" value="Unassembled WGS sequence"/>
</dbReference>
<proteinExistence type="predicted"/>
<evidence type="ECO:0000313" key="3">
    <source>
        <dbReference type="EMBL" id="CAG9106447.1"/>
    </source>
</evidence>
<evidence type="ECO:0000313" key="4">
    <source>
        <dbReference type="Proteomes" id="UP000653454"/>
    </source>
</evidence>
<keyword evidence="1" id="KW-0862">Zinc</keyword>
<feature type="binding site" evidence="1">
    <location>
        <position position="10"/>
    </location>
    <ligand>
        <name>Zn(2+)</name>
        <dbReference type="ChEBI" id="CHEBI:29105"/>
    </ligand>
</feature>
<reference evidence="3" key="1">
    <citation type="submission" date="2020-11" db="EMBL/GenBank/DDBJ databases">
        <authorList>
            <person name="Whiteford S."/>
        </authorList>
    </citation>
    <scope>NUCLEOTIDE SEQUENCE</scope>
</reference>
<protein>
    <submittedName>
        <fullName evidence="3">(diamondback moth) hypothetical protein</fullName>
    </submittedName>
</protein>
<feature type="binding site" evidence="1">
    <location>
        <position position="63"/>
    </location>
    <ligand>
        <name>Zn(2+)</name>
        <dbReference type="ChEBI" id="CHEBI:29105"/>
    </ligand>
</feature>
<name>A0A8S4DY58_PLUXY</name>
<evidence type="ECO:0000259" key="2">
    <source>
        <dbReference type="PROSITE" id="PS51915"/>
    </source>
</evidence>
<feature type="binding site" evidence="1">
    <location>
        <position position="60"/>
    </location>
    <ligand>
        <name>Zn(2+)</name>
        <dbReference type="ChEBI" id="CHEBI:29105"/>
    </ligand>
</feature>